<organism evidence="2 3">
    <name type="scientific">Bacillus cereus</name>
    <dbReference type="NCBI Taxonomy" id="1396"/>
    <lineage>
        <taxon>Bacteria</taxon>
        <taxon>Bacillati</taxon>
        <taxon>Bacillota</taxon>
        <taxon>Bacilli</taxon>
        <taxon>Bacillales</taxon>
        <taxon>Bacillaceae</taxon>
        <taxon>Bacillus</taxon>
        <taxon>Bacillus cereus group</taxon>
    </lineage>
</organism>
<dbReference type="PANTHER" id="PTHR34408">
    <property type="entry name" value="FAMILY PROTEIN, PUTATIVE-RELATED"/>
    <property type="match status" value="1"/>
</dbReference>
<proteinExistence type="predicted"/>
<dbReference type="Pfam" id="PF13539">
    <property type="entry name" value="Peptidase_M15_4"/>
    <property type="match status" value="1"/>
</dbReference>
<dbReference type="PANTHER" id="PTHR34408:SF1">
    <property type="entry name" value="GLYCOSYL HYDROLASE FAMILY 19 DOMAIN-CONTAINING PROTEIN HI_1415"/>
    <property type="match status" value="1"/>
</dbReference>
<dbReference type="Gene3D" id="2.30.30.40">
    <property type="entry name" value="SH3 Domains"/>
    <property type="match status" value="2"/>
</dbReference>
<dbReference type="InterPro" id="IPR052354">
    <property type="entry name" value="Cell_Wall_Dynamics_Protein"/>
</dbReference>
<dbReference type="AlphaFoldDB" id="A0A2A8R2G6"/>
<dbReference type="CDD" id="cd14845">
    <property type="entry name" value="L-Ala-D-Glu_peptidase_like"/>
    <property type="match status" value="1"/>
</dbReference>
<protein>
    <submittedName>
        <fullName evidence="2">Peptidase M15</fullName>
    </submittedName>
</protein>
<evidence type="ECO:0000313" key="2">
    <source>
        <dbReference type="EMBL" id="PFN27821.1"/>
    </source>
</evidence>
<gene>
    <name evidence="2" type="ORF">COJ50_06800</name>
</gene>
<dbReference type="InterPro" id="IPR009045">
    <property type="entry name" value="Zn_M74/Hedgehog-like"/>
</dbReference>
<dbReference type="Pfam" id="PF08239">
    <property type="entry name" value="SH3_3"/>
    <property type="match status" value="2"/>
</dbReference>
<feature type="domain" description="SH3b" evidence="1">
    <location>
        <begin position="147"/>
        <end position="221"/>
    </location>
</feature>
<dbReference type="EMBL" id="NUYN01000010">
    <property type="protein sequence ID" value="PFN27821.1"/>
    <property type="molecule type" value="Genomic_DNA"/>
</dbReference>
<name>A0A2A8R2G6_BACCE</name>
<dbReference type="PROSITE" id="PS51781">
    <property type="entry name" value="SH3B"/>
    <property type="match status" value="1"/>
</dbReference>
<sequence length="281" mass="31362">MKYHTRNVNNLNNLADNTKAAAFKWYQYCIDNGIEVLIYETIRTLEQQRENVRKGASQTMRSYHLIGQALDFVPIKPNGTEDWQGYNKEPWASAIRYAKQIGFEWGGDWKGFVDSPHLQYNYKGYGTDTFGKGAQNVSSPPPSNDGAGVAYINGNNVNLRKGPGTGYGVIRQLGKGESYKVFGQSNGWLNLGGDQWIYNDPSYIRYTGGNVPATSQSSNDGVGVVTITADVLRVRTGPGTNYDIVKNVYQGEKYQSFGYKDGWYNVGGNQWVSGEYVTFKK</sequence>
<dbReference type="Gene3D" id="3.30.1380.10">
    <property type="match status" value="1"/>
</dbReference>
<comment type="caution">
    <text evidence="2">The sequence shown here is derived from an EMBL/GenBank/DDBJ whole genome shotgun (WGS) entry which is preliminary data.</text>
</comment>
<reference evidence="2 3" key="1">
    <citation type="submission" date="2017-09" db="EMBL/GenBank/DDBJ databases">
        <title>Large-scale bioinformatics analysis of Bacillus genomes uncovers conserved roles of natural products in bacterial physiology.</title>
        <authorList>
            <consortium name="Agbiome Team Llc"/>
            <person name="Bleich R.M."/>
            <person name="Grubbs K.J."/>
            <person name="Santa Maria K.C."/>
            <person name="Allen S.E."/>
            <person name="Farag S."/>
            <person name="Shank E.A."/>
            <person name="Bowers A."/>
        </authorList>
    </citation>
    <scope>NUCLEOTIDE SEQUENCE [LARGE SCALE GENOMIC DNA]</scope>
    <source>
        <strain evidence="2 3">AFS076905</strain>
    </source>
</reference>
<dbReference type="RefSeq" id="WP_098387969.1">
    <property type="nucleotide sequence ID" value="NZ_NTXK01000153.1"/>
</dbReference>
<accession>A0A2A8R2G6</accession>
<dbReference type="Proteomes" id="UP000225182">
    <property type="component" value="Unassembled WGS sequence"/>
</dbReference>
<dbReference type="GO" id="GO:0008233">
    <property type="term" value="F:peptidase activity"/>
    <property type="evidence" value="ECO:0007669"/>
    <property type="project" value="InterPro"/>
</dbReference>
<evidence type="ECO:0000259" key="1">
    <source>
        <dbReference type="PROSITE" id="PS51781"/>
    </source>
</evidence>
<dbReference type="InterPro" id="IPR039561">
    <property type="entry name" value="Peptidase_M15C"/>
</dbReference>
<evidence type="ECO:0000313" key="3">
    <source>
        <dbReference type="Proteomes" id="UP000225182"/>
    </source>
</evidence>
<dbReference type="SMART" id="SM00287">
    <property type="entry name" value="SH3b"/>
    <property type="match status" value="2"/>
</dbReference>
<dbReference type="InterPro" id="IPR003646">
    <property type="entry name" value="SH3-like_bac-type"/>
</dbReference>
<dbReference type="SUPFAM" id="SSF55166">
    <property type="entry name" value="Hedgehog/DD-peptidase"/>
    <property type="match status" value="1"/>
</dbReference>